<protein>
    <submittedName>
        <fullName evidence="1">Uncharacterized protein</fullName>
    </submittedName>
</protein>
<keyword evidence="2" id="KW-1185">Reference proteome</keyword>
<accession>A0A9P0AZ62</accession>
<dbReference type="OrthoDB" id="6760882at2759"/>
<organism evidence="1 2">
    <name type="scientific">Brassicogethes aeneus</name>
    <name type="common">Rape pollen beetle</name>
    <name type="synonym">Meligethes aeneus</name>
    <dbReference type="NCBI Taxonomy" id="1431903"/>
    <lineage>
        <taxon>Eukaryota</taxon>
        <taxon>Metazoa</taxon>
        <taxon>Ecdysozoa</taxon>
        <taxon>Arthropoda</taxon>
        <taxon>Hexapoda</taxon>
        <taxon>Insecta</taxon>
        <taxon>Pterygota</taxon>
        <taxon>Neoptera</taxon>
        <taxon>Endopterygota</taxon>
        <taxon>Coleoptera</taxon>
        <taxon>Polyphaga</taxon>
        <taxon>Cucujiformia</taxon>
        <taxon>Nitidulidae</taxon>
        <taxon>Meligethinae</taxon>
        <taxon>Brassicogethes</taxon>
    </lineage>
</organism>
<proteinExistence type="predicted"/>
<reference evidence="1" key="1">
    <citation type="submission" date="2021-12" db="EMBL/GenBank/DDBJ databases">
        <authorList>
            <person name="King R."/>
        </authorList>
    </citation>
    <scope>NUCLEOTIDE SEQUENCE</scope>
</reference>
<sequence>MGTNPAKKMEIMTKSRLHKLSAKQYHLLMKKNDENTFTVYFDLQQVQVLFKVPIQETFYATQLFLYYFCVTDRQTSDPVFYTWLETQANKGSNEIGSAVYNFPMNTSRL</sequence>
<evidence type="ECO:0000313" key="2">
    <source>
        <dbReference type="Proteomes" id="UP001154078"/>
    </source>
</evidence>
<gene>
    <name evidence="1" type="ORF">MELIAE_LOCUS3917</name>
</gene>
<name>A0A9P0AZ62_BRAAE</name>
<dbReference type="Proteomes" id="UP001154078">
    <property type="component" value="Chromosome 2"/>
</dbReference>
<dbReference type="EMBL" id="OV121133">
    <property type="protein sequence ID" value="CAH0551272.1"/>
    <property type="molecule type" value="Genomic_DNA"/>
</dbReference>
<evidence type="ECO:0000313" key="1">
    <source>
        <dbReference type="EMBL" id="CAH0551272.1"/>
    </source>
</evidence>
<dbReference type="AlphaFoldDB" id="A0A9P0AZ62"/>